<dbReference type="EMBL" id="CP107020">
    <property type="protein sequence ID" value="UYG17222.1"/>
    <property type="molecule type" value="Genomic_DNA"/>
</dbReference>
<name>A0ABY6G281_9MICO</name>
<dbReference type="Proteomes" id="UP001164305">
    <property type="component" value="Chromosome"/>
</dbReference>
<dbReference type="RefSeq" id="WP_263594431.1">
    <property type="nucleotide sequence ID" value="NZ_CP107020.1"/>
</dbReference>
<dbReference type="InterPro" id="IPR016040">
    <property type="entry name" value="NAD(P)-bd_dom"/>
</dbReference>
<dbReference type="PANTHER" id="PTHR47129:SF1">
    <property type="entry name" value="NMRA-LIKE DOMAIN-CONTAINING PROTEIN"/>
    <property type="match status" value="1"/>
</dbReference>
<protein>
    <submittedName>
        <fullName evidence="2">SDR family oxidoreductase</fullName>
    </submittedName>
</protein>
<dbReference type="Gene3D" id="3.40.50.720">
    <property type="entry name" value="NAD(P)-binding Rossmann-like Domain"/>
    <property type="match status" value="1"/>
</dbReference>
<proteinExistence type="predicted"/>
<keyword evidence="3" id="KW-1185">Reference proteome</keyword>
<dbReference type="PANTHER" id="PTHR47129">
    <property type="entry name" value="QUINONE OXIDOREDUCTASE 2"/>
    <property type="match status" value="1"/>
</dbReference>
<dbReference type="CDD" id="cd05269">
    <property type="entry name" value="TMR_SDR_a"/>
    <property type="match status" value="1"/>
</dbReference>
<organism evidence="2 3">
    <name type="scientific">Brachybacterium huguangmaarense</name>
    <dbReference type="NCBI Taxonomy" id="1652028"/>
    <lineage>
        <taxon>Bacteria</taxon>
        <taxon>Bacillati</taxon>
        <taxon>Actinomycetota</taxon>
        <taxon>Actinomycetes</taxon>
        <taxon>Micrococcales</taxon>
        <taxon>Dermabacteraceae</taxon>
        <taxon>Brachybacterium</taxon>
    </lineage>
</organism>
<dbReference type="InterPro" id="IPR052718">
    <property type="entry name" value="NmrA-type_oxidoreductase"/>
</dbReference>
<evidence type="ECO:0000313" key="2">
    <source>
        <dbReference type="EMBL" id="UYG17222.1"/>
    </source>
</evidence>
<evidence type="ECO:0000313" key="3">
    <source>
        <dbReference type="Proteomes" id="UP001164305"/>
    </source>
</evidence>
<evidence type="ECO:0000259" key="1">
    <source>
        <dbReference type="Pfam" id="PF13460"/>
    </source>
</evidence>
<sequence length="283" mass="29857">MTIVVFGATGQLGRHVLTSLRAHGVAPTEVRAVGRNTERLSELAAEGFATARADLDDPPTVRTAVEGADTVLLISASEPGRRLPQHRAVIDAAREAGVERIVYTSLLDAQDTAHVLAPEHKATEALLAESGLTTTILRNGWYTENYVGDFASARERGVIANAAGGARIASAPRADYAEAAAVVLTTDGHAGRIYELAGSYAWTFEEFATAASRVLGSDVEYRALTDDQEKQALLEAGLDEGTASFVVALAADSRHGLLDASGEQLEALIGHPTASLEDQLRTL</sequence>
<reference evidence="2" key="1">
    <citation type="submission" date="2022-10" db="EMBL/GenBank/DDBJ databases">
        <title>Whole-Genome Sequencing of Brachybacterium huguangmaarense BRM-3, Isolated from Betula schmidtii.</title>
        <authorList>
            <person name="Haam D."/>
        </authorList>
    </citation>
    <scope>NUCLEOTIDE SEQUENCE</scope>
    <source>
        <strain evidence="2">BRM-3</strain>
    </source>
</reference>
<dbReference type="Gene3D" id="3.90.25.10">
    <property type="entry name" value="UDP-galactose 4-epimerase, domain 1"/>
    <property type="match status" value="1"/>
</dbReference>
<gene>
    <name evidence="2" type="ORF">BRM3_01945</name>
</gene>
<dbReference type="InterPro" id="IPR036291">
    <property type="entry name" value="NAD(P)-bd_dom_sf"/>
</dbReference>
<feature type="domain" description="NAD(P)-binding" evidence="1">
    <location>
        <begin position="7"/>
        <end position="185"/>
    </location>
</feature>
<dbReference type="SUPFAM" id="SSF51735">
    <property type="entry name" value="NAD(P)-binding Rossmann-fold domains"/>
    <property type="match status" value="1"/>
</dbReference>
<dbReference type="Pfam" id="PF13460">
    <property type="entry name" value="NAD_binding_10"/>
    <property type="match status" value="1"/>
</dbReference>
<accession>A0ABY6G281</accession>